<sequence>MSWINPFNKLKGRPAGKLTTDNDFERQVARFNEMENATKKVYKGMKKYDEAVTALGKAEQKIYQDLAANLIAQTDPLKEQVDDHVTATAKLDELRQLLVSRNKNTVVEPLKRFNHAFPRVNEAIKSREQSLIEYAKQQAKAEKLTEKEKQPQNPTKIEQAKQDLAKAKADFERQNATMLEELPLLIEGRIAYFEPSFEALIRSEASYYNDAVQVLTELTNRYNKSREPLSVDQQEKQLEQKLADLKALSITEDE</sequence>
<feature type="domain" description="AH" evidence="10">
    <location>
        <begin position="19"/>
        <end position="220"/>
    </location>
</feature>
<dbReference type="InParanoid" id="A0A6P8I657"/>
<keyword evidence="6" id="KW-0206">Cytoskeleton</keyword>
<dbReference type="Proteomes" id="UP000515163">
    <property type="component" value="Unplaced"/>
</dbReference>
<dbReference type="KEGG" id="aten:116296589"/>
<evidence type="ECO:0000259" key="11">
    <source>
        <dbReference type="PROSITE" id="PS51021"/>
    </source>
</evidence>
<protein>
    <submittedName>
        <fullName evidence="13">Bridging integrator 3-like</fullName>
    </submittedName>
</protein>
<evidence type="ECO:0000259" key="10">
    <source>
        <dbReference type="PROSITE" id="PS50870"/>
    </source>
</evidence>
<feature type="coiled-coil region" evidence="9">
    <location>
        <begin position="127"/>
        <end position="181"/>
    </location>
</feature>
<comment type="subcellular location">
    <subcellularLocation>
        <location evidence="1">Cytoplasm</location>
        <location evidence="1">Cytoskeleton</location>
    </subcellularLocation>
</comment>
<dbReference type="FunCoup" id="A0A6P8I657">
    <property type="interactions" value="702"/>
</dbReference>
<dbReference type="PROSITE" id="PS51021">
    <property type="entry name" value="BAR"/>
    <property type="match status" value="1"/>
</dbReference>
<dbReference type="Gene3D" id="1.20.1270.60">
    <property type="entry name" value="Arfaptin homology (AH) domain/BAR domain"/>
    <property type="match status" value="1"/>
</dbReference>
<evidence type="ECO:0000256" key="4">
    <source>
        <dbReference type="ARBA" id="ARBA00023054"/>
    </source>
</evidence>
<organism evidence="12 13">
    <name type="scientific">Actinia tenebrosa</name>
    <name type="common">Australian red waratah sea anemone</name>
    <dbReference type="NCBI Taxonomy" id="6105"/>
    <lineage>
        <taxon>Eukaryota</taxon>
        <taxon>Metazoa</taxon>
        <taxon>Cnidaria</taxon>
        <taxon>Anthozoa</taxon>
        <taxon>Hexacorallia</taxon>
        <taxon>Actiniaria</taxon>
        <taxon>Actiniidae</taxon>
        <taxon>Actinia</taxon>
    </lineage>
</organism>
<dbReference type="GO" id="GO:0051301">
    <property type="term" value="P:cell division"/>
    <property type="evidence" value="ECO:0007669"/>
    <property type="project" value="UniProtKB-KW"/>
</dbReference>
<keyword evidence="5" id="KW-0717">Septation</keyword>
<dbReference type="GO" id="GO:0097320">
    <property type="term" value="P:plasma membrane tubulation"/>
    <property type="evidence" value="ECO:0007669"/>
    <property type="project" value="TreeGrafter"/>
</dbReference>
<dbReference type="GO" id="GO:0005737">
    <property type="term" value="C:cytoplasm"/>
    <property type="evidence" value="ECO:0007669"/>
    <property type="project" value="InterPro"/>
</dbReference>
<keyword evidence="3" id="KW-0132">Cell division</keyword>
<gene>
    <name evidence="13" type="primary">LOC116296589</name>
</gene>
<keyword evidence="12" id="KW-1185">Reference proteome</keyword>
<evidence type="ECO:0000256" key="2">
    <source>
        <dbReference type="ARBA" id="ARBA00022490"/>
    </source>
</evidence>
<evidence type="ECO:0000256" key="9">
    <source>
        <dbReference type="SAM" id="Coils"/>
    </source>
</evidence>
<reference evidence="13" key="1">
    <citation type="submission" date="2025-08" db="UniProtKB">
        <authorList>
            <consortium name="RefSeq"/>
        </authorList>
    </citation>
    <scope>IDENTIFICATION</scope>
    <source>
        <tissue evidence="13">Tentacle</tissue>
    </source>
</reference>
<keyword evidence="7" id="KW-0131">Cell cycle</keyword>
<dbReference type="OrthoDB" id="446293at2759"/>
<dbReference type="FunFam" id="1.20.1270.60:FF:000028">
    <property type="entry name" value="Bridging integrator 3 homolog"/>
    <property type="match status" value="1"/>
</dbReference>
<dbReference type="InterPro" id="IPR004148">
    <property type="entry name" value="BAR_dom"/>
</dbReference>
<keyword evidence="2" id="KW-0963">Cytoplasm</keyword>
<feature type="domain" description="BAR" evidence="11">
    <location>
        <begin position="9"/>
        <end position="231"/>
    </location>
</feature>
<dbReference type="GO" id="GO:0051666">
    <property type="term" value="P:actin cortical patch localization"/>
    <property type="evidence" value="ECO:0007669"/>
    <property type="project" value="InterPro"/>
</dbReference>
<dbReference type="InterPro" id="IPR027267">
    <property type="entry name" value="AH/BAR_dom_sf"/>
</dbReference>
<evidence type="ECO:0000256" key="7">
    <source>
        <dbReference type="ARBA" id="ARBA00023306"/>
    </source>
</evidence>
<name>A0A6P8I657_ACTTE</name>
<evidence type="ECO:0000313" key="13">
    <source>
        <dbReference type="RefSeq" id="XP_031560487.1"/>
    </source>
</evidence>
<dbReference type="GO" id="GO:0008289">
    <property type="term" value="F:lipid binding"/>
    <property type="evidence" value="ECO:0007669"/>
    <property type="project" value="TreeGrafter"/>
</dbReference>
<proteinExistence type="predicted"/>
<evidence type="ECO:0000256" key="3">
    <source>
        <dbReference type="ARBA" id="ARBA00022618"/>
    </source>
</evidence>
<dbReference type="SMART" id="SM00721">
    <property type="entry name" value="BAR"/>
    <property type="match status" value="1"/>
</dbReference>
<accession>A0A6P8I657</accession>
<evidence type="ECO:0000256" key="6">
    <source>
        <dbReference type="ARBA" id="ARBA00023212"/>
    </source>
</evidence>
<dbReference type="Pfam" id="PF03114">
    <property type="entry name" value="BAR"/>
    <property type="match status" value="1"/>
</dbReference>
<comment type="function">
    <text evidence="8">Involved in cytokinesis and septation where it has a role in the localization of F-actin.</text>
</comment>
<evidence type="ECO:0000256" key="8">
    <source>
        <dbReference type="ARBA" id="ARBA00059510"/>
    </source>
</evidence>
<dbReference type="PANTHER" id="PTHR47174:SF3">
    <property type="entry name" value="BRIDGING INTEGRATOR 3"/>
    <property type="match status" value="1"/>
</dbReference>
<dbReference type="InterPro" id="IPR010504">
    <property type="entry name" value="AH_dom"/>
</dbReference>
<dbReference type="GeneID" id="116296589"/>
<dbReference type="GO" id="GO:0015629">
    <property type="term" value="C:actin cytoskeleton"/>
    <property type="evidence" value="ECO:0007669"/>
    <property type="project" value="TreeGrafter"/>
</dbReference>
<dbReference type="GO" id="GO:0019904">
    <property type="term" value="F:protein domain specific binding"/>
    <property type="evidence" value="ECO:0007669"/>
    <property type="project" value="InterPro"/>
</dbReference>
<dbReference type="RefSeq" id="XP_031560487.1">
    <property type="nucleotide sequence ID" value="XM_031704627.1"/>
</dbReference>
<dbReference type="PANTHER" id="PTHR47174">
    <property type="entry name" value="BRIDGING INTEGRATOR 3"/>
    <property type="match status" value="1"/>
</dbReference>
<dbReference type="PROSITE" id="PS50870">
    <property type="entry name" value="AH"/>
    <property type="match status" value="1"/>
</dbReference>
<evidence type="ECO:0000313" key="12">
    <source>
        <dbReference type="Proteomes" id="UP000515163"/>
    </source>
</evidence>
<evidence type="ECO:0000256" key="1">
    <source>
        <dbReference type="ARBA" id="ARBA00004245"/>
    </source>
</evidence>
<dbReference type="SUPFAM" id="SSF103657">
    <property type="entry name" value="BAR/IMD domain-like"/>
    <property type="match status" value="1"/>
</dbReference>
<dbReference type="GO" id="GO:0006897">
    <property type="term" value="P:endocytosis"/>
    <property type="evidence" value="ECO:0007669"/>
    <property type="project" value="InterPro"/>
</dbReference>
<dbReference type="InterPro" id="IPR046982">
    <property type="entry name" value="BIN3/RVS161-like"/>
</dbReference>
<keyword evidence="4 9" id="KW-0175">Coiled coil</keyword>
<evidence type="ECO:0000256" key="5">
    <source>
        <dbReference type="ARBA" id="ARBA00023210"/>
    </source>
</evidence>
<dbReference type="AlphaFoldDB" id="A0A6P8I657"/>